<dbReference type="SUPFAM" id="SSF160719">
    <property type="entry name" value="gpW/gp25-like"/>
    <property type="match status" value="1"/>
</dbReference>
<dbReference type="AlphaFoldDB" id="A0A4V3QZC8"/>
<dbReference type="Pfam" id="PF04965">
    <property type="entry name" value="GPW_gp25"/>
    <property type="match status" value="1"/>
</dbReference>
<gene>
    <name evidence="2" type="ORF">E5A73_12815</name>
</gene>
<comment type="caution">
    <text evidence="2">The sequence shown here is derived from an EMBL/GenBank/DDBJ whole genome shotgun (WGS) entry which is preliminary data.</text>
</comment>
<sequence length="139" mass="14789">MSGPILTSSRGADIRPALGWPLMPVPDGDGRLGWPDLEASIRQRIECVLRTAPGEQLMRPEFGAGLEGLIHQSNTTEVRARTQAQIAAAVGSWEPRILLDRVSVAAADDPRELIVTIAYRIRATGASGQIAARVPVGSA</sequence>
<dbReference type="Gene3D" id="3.10.450.40">
    <property type="match status" value="1"/>
</dbReference>
<evidence type="ECO:0000313" key="2">
    <source>
        <dbReference type="EMBL" id="TGX53692.1"/>
    </source>
</evidence>
<dbReference type="Proteomes" id="UP000306147">
    <property type="component" value="Unassembled WGS sequence"/>
</dbReference>
<dbReference type="EMBL" id="SRXT01000004">
    <property type="protein sequence ID" value="TGX53692.1"/>
    <property type="molecule type" value="Genomic_DNA"/>
</dbReference>
<evidence type="ECO:0000259" key="1">
    <source>
        <dbReference type="Pfam" id="PF04965"/>
    </source>
</evidence>
<dbReference type="OrthoDB" id="9802846at2"/>
<dbReference type="InterPro" id="IPR007048">
    <property type="entry name" value="IraD/Gp25-like"/>
</dbReference>
<feature type="domain" description="IraD/Gp25-like" evidence="1">
    <location>
        <begin position="36"/>
        <end position="125"/>
    </location>
</feature>
<keyword evidence="3" id="KW-1185">Reference proteome</keyword>
<name>A0A4V3QZC8_9SPHN</name>
<accession>A0A4V3QZC8</accession>
<dbReference type="RefSeq" id="WP_135964195.1">
    <property type="nucleotide sequence ID" value="NZ_SRXT01000004.1"/>
</dbReference>
<organism evidence="2 3">
    <name type="scientific">Sphingomonas gei</name>
    <dbReference type="NCBI Taxonomy" id="1395960"/>
    <lineage>
        <taxon>Bacteria</taxon>
        <taxon>Pseudomonadati</taxon>
        <taxon>Pseudomonadota</taxon>
        <taxon>Alphaproteobacteria</taxon>
        <taxon>Sphingomonadales</taxon>
        <taxon>Sphingomonadaceae</taxon>
        <taxon>Sphingomonas</taxon>
    </lineage>
</organism>
<evidence type="ECO:0000313" key="3">
    <source>
        <dbReference type="Proteomes" id="UP000306147"/>
    </source>
</evidence>
<proteinExistence type="predicted"/>
<reference evidence="2 3" key="1">
    <citation type="submission" date="2019-04" db="EMBL/GenBank/DDBJ databases">
        <title>Sphingomonas psychrotolerans sp. nov., isolated from soil in the Tianshan Mountains, Xinjiang, China.</title>
        <authorList>
            <person name="Luo Y."/>
            <person name="Sheng H."/>
        </authorList>
    </citation>
    <scope>NUCLEOTIDE SEQUENCE [LARGE SCALE GENOMIC DNA]</scope>
    <source>
        <strain evidence="2 3">ZFGT-11</strain>
    </source>
</reference>
<protein>
    <submittedName>
        <fullName evidence="2">Baseplate assembly protein</fullName>
    </submittedName>
</protein>